<keyword evidence="2" id="KW-1185">Reference proteome</keyword>
<dbReference type="EMBL" id="WTYT01000001">
    <property type="protein sequence ID" value="MXO64539.1"/>
    <property type="molecule type" value="Genomic_DNA"/>
</dbReference>
<gene>
    <name evidence="1" type="ORF">GRI91_02040</name>
</gene>
<sequence>MRFVALTGGVGLLLLSACGEDLSPAEKAARDARDIAMVKEVQNSEPPLQPIVPDAILYPDLEKHGIAGEACNYAPGTSLGTRVIAMSEIAYMKIDGTMTQFATDPGAQQLPAGSWSKYDGRAYSVQLQIEGEGDEALGSEAKTDYEGHVVVRDEYGRVVFDGTGLAQCGA</sequence>
<name>A0A6I4T2Y6_9SPHN</name>
<dbReference type="AlphaFoldDB" id="A0A6I4T2Y6"/>
<dbReference type="RefSeq" id="WP_160734961.1">
    <property type="nucleotide sequence ID" value="NZ_WTYT01000001.1"/>
</dbReference>
<dbReference type="OrthoDB" id="7504757at2"/>
<organism evidence="1 2">
    <name type="scientific">Altericroceibacterium endophyticum</name>
    <dbReference type="NCBI Taxonomy" id="1808508"/>
    <lineage>
        <taxon>Bacteria</taxon>
        <taxon>Pseudomonadati</taxon>
        <taxon>Pseudomonadota</taxon>
        <taxon>Alphaproteobacteria</taxon>
        <taxon>Sphingomonadales</taxon>
        <taxon>Erythrobacteraceae</taxon>
        <taxon>Altericroceibacterium</taxon>
    </lineage>
</organism>
<evidence type="ECO:0000313" key="2">
    <source>
        <dbReference type="Proteomes" id="UP000438476"/>
    </source>
</evidence>
<proteinExistence type="predicted"/>
<protein>
    <submittedName>
        <fullName evidence="1">Uncharacterized protein</fullName>
    </submittedName>
</protein>
<reference evidence="1 2" key="1">
    <citation type="submission" date="2019-12" db="EMBL/GenBank/DDBJ databases">
        <title>Genomic-based taxomic classification of the family Erythrobacteraceae.</title>
        <authorList>
            <person name="Xu L."/>
        </authorList>
    </citation>
    <scope>NUCLEOTIDE SEQUENCE [LARGE SCALE GENOMIC DNA]</scope>
    <source>
        <strain evidence="1 2">LMG 29518</strain>
    </source>
</reference>
<accession>A0A6I4T2Y6</accession>
<dbReference type="Proteomes" id="UP000438476">
    <property type="component" value="Unassembled WGS sequence"/>
</dbReference>
<evidence type="ECO:0000313" key="1">
    <source>
        <dbReference type="EMBL" id="MXO64539.1"/>
    </source>
</evidence>
<comment type="caution">
    <text evidence="1">The sequence shown here is derived from an EMBL/GenBank/DDBJ whole genome shotgun (WGS) entry which is preliminary data.</text>
</comment>
<dbReference type="PROSITE" id="PS51257">
    <property type="entry name" value="PROKAR_LIPOPROTEIN"/>
    <property type="match status" value="1"/>
</dbReference>